<dbReference type="SUPFAM" id="SSF52540">
    <property type="entry name" value="P-loop containing nucleoside triphosphate hydrolases"/>
    <property type="match status" value="1"/>
</dbReference>
<keyword evidence="1" id="KW-0378">Hydrolase</keyword>
<dbReference type="PROSITE" id="PS51194">
    <property type="entry name" value="HELICASE_CTER"/>
    <property type="match status" value="1"/>
</dbReference>
<proteinExistence type="predicted"/>
<reference evidence="3" key="1">
    <citation type="submission" date="2018-05" db="EMBL/GenBank/DDBJ databases">
        <authorList>
            <person name="Lanie J.A."/>
            <person name="Ng W.-L."/>
            <person name="Kazmierczak K.M."/>
            <person name="Andrzejewski T.M."/>
            <person name="Davidsen T.M."/>
            <person name="Wayne K.J."/>
            <person name="Tettelin H."/>
            <person name="Glass J.I."/>
            <person name="Rusch D."/>
            <person name="Podicherti R."/>
            <person name="Tsui H.-C.T."/>
            <person name="Winkler M.E."/>
        </authorList>
    </citation>
    <scope>NUCLEOTIDE SEQUENCE</scope>
</reference>
<organism evidence="3">
    <name type="scientific">marine metagenome</name>
    <dbReference type="NCBI Taxonomy" id="408172"/>
    <lineage>
        <taxon>unclassified sequences</taxon>
        <taxon>metagenomes</taxon>
        <taxon>ecological metagenomes</taxon>
    </lineage>
</organism>
<gene>
    <name evidence="3" type="ORF">METZ01_LOCUS328721</name>
</gene>
<dbReference type="EMBL" id="UINC01109206">
    <property type="protein sequence ID" value="SVC75867.1"/>
    <property type="molecule type" value="Genomic_DNA"/>
</dbReference>
<evidence type="ECO:0000256" key="1">
    <source>
        <dbReference type="ARBA" id="ARBA00022801"/>
    </source>
</evidence>
<feature type="non-terminal residue" evidence="3">
    <location>
        <position position="340"/>
    </location>
</feature>
<name>A0A382PSM0_9ZZZZ</name>
<dbReference type="AlphaFoldDB" id="A0A382PSM0"/>
<accession>A0A382PSM0</accession>
<dbReference type="InterPro" id="IPR049730">
    <property type="entry name" value="SNF2/RAD54-like_C"/>
</dbReference>
<protein>
    <recommendedName>
        <fullName evidence="2">Helicase C-terminal domain-containing protein</fullName>
    </recommendedName>
</protein>
<dbReference type="CDD" id="cd18793">
    <property type="entry name" value="SF2_C_SNF"/>
    <property type="match status" value="1"/>
</dbReference>
<dbReference type="InterPro" id="IPR001650">
    <property type="entry name" value="Helicase_C-like"/>
</dbReference>
<feature type="domain" description="Helicase C-terminal" evidence="2">
    <location>
        <begin position="90"/>
        <end position="266"/>
    </location>
</feature>
<feature type="non-terminal residue" evidence="3">
    <location>
        <position position="1"/>
    </location>
</feature>
<dbReference type="SMART" id="SM00490">
    <property type="entry name" value="HELICc"/>
    <property type="match status" value="1"/>
</dbReference>
<evidence type="ECO:0000313" key="3">
    <source>
        <dbReference type="EMBL" id="SVC75867.1"/>
    </source>
</evidence>
<dbReference type="GO" id="GO:0016787">
    <property type="term" value="F:hydrolase activity"/>
    <property type="evidence" value="ECO:0007669"/>
    <property type="project" value="UniProtKB-KW"/>
</dbReference>
<dbReference type="Pfam" id="PF00271">
    <property type="entry name" value="Helicase_C"/>
    <property type="match status" value="1"/>
</dbReference>
<dbReference type="Gene3D" id="3.40.50.300">
    <property type="entry name" value="P-loop containing nucleotide triphosphate hydrolases"/>
    <property type="match status" value="1"/>
</dbReference>
<dbReference type="InterPro" id="IPR027417">
    <property type="entry name" value="P-loop_NTPase"/>
</dbReference>
<evidence type="ECO:0000259" key="2">
    <source>
        <dbReference type="PROSITE" id="PS51194"/>
    </source>
</evidence>
<sequence>FNELANTWLYPTSGKSPVTGKGRSLFPWTLLKAALSSHKALAETVEQRRKTLASQADPEAGLNPKQQTEDEALVALGELCDGIQDGEASKLNRFVEQLKEIGVGPRSKTRVVVFSERIATLDWLHQVLPDLLGLNAEKHLRVLHGRLSDIRQMDVIEEFGLERSGVKLLLTGDMASEGINLHRECHHLIHFDLSWSLITVEQRNGRIDRYGQTEAPDIRALLVAPDHPKLTGDLRVLARLIEREHYVHEAFGDAGVLFDLHSPDLEEDQIMKGLRDGLGAELIVPDEPANEDSFNLLALIAGTTGVDDVELHEPPTLFGSQHDFVEEALRVAFTDPDREL</sequence>